<name>A0A2P2QLU5_RHIMU</name>
<dbReference type="InterPro" id="IPR024766">
    <property type="entry name" value="Znf_RING_H2"/>
</dbReference>
<dbReference type="PROSITE" id="PS50089">
    <property type="entry name" value="ZF_RING_2"/>
    <property type="match status" value="1"/>
</dbReference>
<reference evidence="9" key="1">
    <citation type="submission" date="2018-02" db="EMBL/GenBank/DDBJ databases">
        <title>Rhizophora mucronata_Transcriptome.</title>
        <authorList>
            <person name="Meera S.P."/>
            <person name="Sreeshan A."/>
            <person name="Augustine A."/>
        </authorList>
    </citation>
    <scope>NUCLEOTIDE SEQUENCE</scope>
    <source>
        <tissue evidence="9">Leaf</tissue>
    </source>
</reference>
<evidence type="ECO:0000256" key="4">
    <source>
        <dbReference type="ARBA" id="ARBA00022786"/>
    </source>
</evidence>
<proteinExistence type="predicted"/>
<dbReference type="PANTHER" id="PTHR47035:SF4">
    <property type="entry name" value="OS02G0676500 PROTEIN"/>
    <property type="match status" value="1"/>
</dbReference>
<dbReference type="Pfam" id="PF12678">
    <property type="entry name" value="zf-rbx1"/>
    <property type="match status" value="1"/>
</dbReference>
<dbReference type="AlphaFoldDB" id="A0A2P2QLU5"/>
<organism evidence="9">
    <name type="scientific">Rhizophora mucronata</name>
    <name type="common">Asiatic mangrove</name>
    <dbReference type="NCBI Taxonomy" id="61149"/>
    <lineage>
        <taxon>Eukaryota</taxon>
        <taxon>Viridiplantae</taxon>
        <taxon>Streptophyta</taxon>
        <taxon>Embryophyta</taxon>
        <taxon>Tracheophyta</taxon>
        <taxon>Spermatophyta</taxon>
        <taxon>Magnoliopsida</taxon>
        <taxon>eudicotyledons</taxon>
        <taxon>Gunneridae</taxon>
        <taxon>Pentapetalae</taxon>
        <taxon>rosids</taxon>
        <taxon>fabids</taxon>
        <taxon>Malpighiales</taxon>
        <taxon>Rhizophoraceae</taxon>
        <taxon>Rhizophora</taxon>
    </lineage>
</organism>
<dbReference type="PANTHER" id="PTHR47035">
    <property type="entry name" value="OS11G0150450 PROTEIN"/>
    <property type="match status" value="1"/>
</dbReference>
<evidence type="ECO:0000256" key="6">
    <source>
        <dbReference type="PROSITE-ProRule" id="PRU00175"/>
    </source>
</evidence>
<feature type="region of interest" description="Disordered" evidence="7">
    <location>
        <begin position="81"/>
        <end position="101"/>
    </location>
</feature>
<evidence type="ECO:0000256" key="7">
    <source>
        <dbReference type="SAM" id="MobiDB-lite"/>
    </source>
</evidence>
<dbReference type="GO" id="GO:0008270">
    <property type="term" value="F:zinc ion binding"/>
    <property type="evidence" value="ECO:0007669"/>
    <property type="project" value="UniProtKB-KW"/>
</dbReference>
<dbReference type="InterPro" id="IPR013083">
    <property type="entry name" value="Znf_RING/FYVE/PHD"/>
</dbReference>
<accession>A0A2P2QLU5</accession>
<keyword evidence="2" id="KW-0479">Metal-binding</keyword>
<dbReference type="InterPro" id="IPR001841">
    <property type="entry name" value="Znf_RING"/>
</dbReference>
<dbReference type="EMBL" id="GGEC01087485">
    <property type="protein sequence ID" value="MBX67969.1"/>
    <property type="molecule type" value="Transcribed_RNA"/>
</dbReference>
<evidence type="ECO:0000256" key="5">
    <source>
        <dbReference type="ARBA" id="ARBA00022833"/>
    </source>
</evidence>
<keyword evidence="3 6" id="KW-0863">Zinc-finger</keyword>
<keyword evidence="4" id="KW-0833">Ubl conjugation pathway</keyword>
<comment type="pathway">
    <text evidence="1">Protein modification; protein ubiquitination.</text>
</comment>
<dbReference type="InterPro" id="IPR053070">
    <property type="entry name" value="RING-type_E3_ubiquitin-ligase"/>
</dbReference>
<dbReference type="SUPFAM" id="SSF57850">
    <property type="entry name" value="RING/U-box"/>
    <property type="match status" value="1"/>
</dbReference>
<sequence>MPRCCHKFHLSCIDIWLRRQSTCPVCRLPIQASSLEAKHVWQATISGVQCVDIPETSSEHSRQWLLPATRISVENVSNSGALELVSRNPEPTPNDTETRHS</sequence>
<evidence type="ECO:0000256" key="1">
    <source>
        <dbReference type="ARBA" id="ARBA00004906"/>
    </source>
</evidence>
<feature type="domain" description="RING-type" evidence="8">
    <location>
        <begin position="4"/>
        <end position="27"/>
    </location>
</feature>
<evidence type="ECO:0000256" key="2">
    <source>
        <dbReference type="ARBA" id="ARBA00022723"/>
    </source>
</evidence>
<dbReference type="Gene3D" id="3.30.40.10">
    <property type="entry name" value="Zinc/RING finger domain, C3HC4 (zinc finger)"/>
    <property type="match status" value="1"/>
</dbReference>
<keyword evidence="5" id="KW-0862">Zinc</keyword>
<evidence type="ECO:0000256" key="3">
    <source>
        <dbReference type="ARBA" id="ARBA00022771"/>
    </source>
</evidence>
<protein>
    <submittedName>
        <fullName evidence="9">Ring finger protein</fullName>
    </submittedName>
</protein>
<evidence type="ECO:0000313" key="9">
    <source>
        <dbReference type="EMBL" id="MBX67969.1"/>
    </source>
</evidence>
<evidence type="ECO:0000259" key="8">
    <source>
        <dbReference type="PROSITE" id="PS50089"/>
    </source>
</evidence>